<dbReference type="STRING" id="1122991.GCA_000613445_03218"/>
<dbReference type="OrthoDB" id="1070916at2"/>
<sequence>MDNISKELHIFLINLGDNPKLVSHQVEHYVEHLLHLLPTLHEQRLISFYGLFGNTRLTLRQLAEALNETDAQTAEKIVCDLRRLAITPEWQMLKNLIKTK</sequence>
<reference evidence="1 2" key="1">
    <citation type="submission" date="2018-05" db="EMBL/GenBank/DDBJ databases">
        <title>Genomic Encyclopedia of Type Strains, Phase I: the one thousand microbial genomes (KMG-I) project.</title>
        <authorList>
            <person name="Kyrpides N."/>
        </authorList>
    </citation>
    <scope>NUCLEOTIDE SEQUENCE [LARGE SCALE GENOMIC DNA]</scope>
    <source>
        <strain evidence="1 2">DSM 15611</strain>
    </source>
</reference>
<organism evidence="1 2">
    <name type="scientific">Hoylesella shahii DSM 15611 = JCM 12083</name>
    <dbReference type="NCBI Taxonomy" id="1122991"/>
    <lineage>
        <taxon>Bacteria</taxon>
        <taxon>Pseudomonadati</taxon>
        <taxon>Bacteroidota</taxon>
        <taxon>Bacteroidia</taxon>
        <taxon>Bacteroidales</taxon>
        <taxon>Prevotellaceae</taxon>
        <taxon>Hoylesella</taxon>
    </lineage>
</organism>
<dbReference type="RefSeq" id="WP_025815125.1">
    <property type="nucleotide sequence ID" value="NZ_QJJX01000002.1"/>
</dbReference>
<protein>
    <submittedName>
        <fullName evidence="1">Uncharacterized protein</fullName>
    </submittedName>
</protein>
<dbReference type="AlphaFoldDB" id="A0A318IIS0"/>
<evidence type="ECO:0000313" key="1">
    <source>
        <dbReference type="EMBL" id="PXX24491.1"/>
    </source>
</evidence>
<evidence type="ECO:0000313" key="2">
    <source>
        <dbReference type="Proteomes" id="UP000248314"/>
    </source>
</evidence>
<name>A0A318IIS0_9BACT</name>
<accession>A0A318IIS0</accession>
<proteinExistence type="predicted"/>
<gene>
    <name evidence="1" type="ORF">EJ73_00297</name>
</gene>
<comment type="caution">
    <text evidence="1">The sequence shown here is derived from an EMBL/GenBank/DDBJ whole genome shotgun (WGS) entry which is preliminary data.</text>
</comment>
<keyword evidence="2" id="KW-1185">Reference proteome</keyword>
<dbReference type="Proteomes" id="UP000248314">
    <property type="component" value="Unassembled WGS sequence"/>
</dbReference>
<dbReference type="EMBL" id="QJJX01000002">
    <property type="protein sequence ID" value="PXX24491.1"/>
    <property type="molecule type" value="Genomic_DNA"/>
</dbReference>